<keyword evidence="13" id="KW-0325">Glycoprotein</keyword>
<dbReference type="InterPro" id="IPR001881">
    <property type="entry name" value="EGF-like_Ca-bd_dom"/>
</dbReference>
<feature type="domain" description="EGF-like" evidence="19">
    <location>
        <begin position="349"/>
        <end position="387"/>
    </location>
</feature>
<dbReference type="InterPro" id="IPR013032">
    <property type="entry name" value="EGF-like_CS"/>
</dbReference>
<evidence type="ECO:0000313" key="22">
    <source>
        <dbReference type="RefSeq" id="XP_031429327.1"/>
    </source>
</evidence>
<feature type="disulfide bond" evidence="14">
    <location>
        <begin position="551"/>
        <end position="568"/>
    </location>
</feature>
<keyword evidence="6 16" id="KW-0732">Signal</keyword>
<feature type="disulfide bond" evidence="15">
    <location>
        <begin position="253"/>
        <end position="265"/>
    </location>
</feature>
<protein>
    <recommendedName>
        <fullName evidence="16">Delta-like protein</fullName>
    </recommendedName>
</protein>
<feature type="disulfide bond" evidence="15">
    <location>
        <begin position="273"/>
        <end position="282"/>
    </location>
</feature>
<dbReference type="CDD" id="cd00054">
    <property type="entry name" value="EGF_CA"/>
    <property type="match status" value="6"/>
</dbReference>
<evidence type="ECO:0000259" key="20">
    <source>
        <dbReference type="PROSITE" id="PS51051"/>
    </source>
</evidence>
<evidence type="ECO:0000256" key="2">
    <source>
        <dbReference type="ARBA" id="ARBA00022473"/>
    </source>
</evidence>
<dbReference type="FunFam" id="2.10.25.10:FF:000391">
    <property type="entry name" value="Weary, isoform C"/>
    <property type="match status" value="1"/>
</dbReference>
<dbReference type="PANTHER" id="PTHR12916">
    <property type="entry name" value="CYTOCHROME C OXIDASE POLYPEPTIDE VIC-2"/>
    <property type="match status" value="1"/>
</dbReference>
<dbReference type="GeneID" id="105907788"/>
<dbReference type="OrthoDB" id="283575at2759"/>
<evidence type="ECO:0000256" key="3">
    <source>
        <dbReference type="ARBA" id="ARBA00022475"/>
    </source>
</evidence>
<dbReference type="Pfam" id="PF00008">
    <property type="entry name" value="EGF"/>
    <property type="match status" value="4"/>
</dbReference>
<evidence type="ECO:0000256" key="4">
    <source>
        <dbReference type="ARBA" id="ARBA00022536"/>
    </source>
</evidence>
<feature type="disulfide bond" evidence="14">
    <location>
        <begin position="377"/>
        <end position="386"/>
    </location>
</feature>
<evidence type="ECO:0000256" key="6">
    <source>
        <dbReference type="ARBA" id="ARBA00022729"/>
    </source>
</evidence>
<dbReference type="PROSITE" id="PS50026">
    <property type="entry name" value="EGF_3"/>
    <property type="match status" value="7"/>
</dbReference>
<dbReference type="InterPro" id="IPR000152">
    <property type="entry name" value="EGF-type_Asp/Asn_hydroxyl_site"/>
</dbReference>
<feature type="disulfide bond" evidence="14">
    <location>
        <begin position="509"/>
        <end position="519"/>
    </location>
</feature>
<evidence type="ECO:0000256" key="5">
    <source>
        <dbReference type="ARBA" id="ARBA00022692"/>
    </source>
</evidence>
<dbReference type="Pfam" id="PF12661">
    <property type="entry name" value="hEGF"/>
    <property type="match status" value="2"/>
</dbReference>
<gene>
    <name evidence="22" type="primary">LOC105907788</name>
</gene>
<dbReference type="FunFam" id="2.10.25.10:FF:000146">
    <property type="entry name" value="Putative neurogenic locus notch"/>
    <property type="match status" value="1"/>
</dbReference>
<dbReference type="GO" id="GO:0005509">
    <property type="term" value="F:calcium ion binding"/>
    <property type="evidence" value="ECO:0007669"/>
    <property type="project" value="InterPro"/>
</dbReference>
<dbReference type="Pfam" id="PF21700">
    <property type="entry name" value="EGF_DL_JAG"/>
    <property type="match status" value="2"/>
</dbReference>
<evidence type="ECO:0000256" key="8">
    <source>
        <dbReference type="ARBA" id="ARBA00022837"/>
    </source>
</evidence>
<dbReference type="InterPro" id="IPR011651">
    <property type="entry name" value="Notch_ligand_N"/>
</dbReference>
<dbReference type="FunFam" id="2.10.25.10:FF:000095">
    <property type="entry name" value="Notch, isoform B"/>
    <property type="match status" value="1"/>
</dbReference>
<comment type="caution">
    <text evidence="14">Lacks conserved residue(s) required for the propagation of feature annotation.</text>
</comment>
<dbReference type="InterPro" id="IPR018097">
    <property type="entry name" value="EGF_Ca-bd_CS"/>
</dbReference>
<dbReference type="RefSeq" id="XP_031429327.1">
    <property type="nucleotide sequence ID" value="XM_031573467.2"/>
</dbReference>
<name>A0A6P8G1J1_CLUHA</name>
<keyword evidence="8" id="KW-0106">Calcium</keyword>
<evidence type="ECO:0000256" key="9">
    <source>
        <dbReference type="ARBA" id="ARBA00022976"/>
    </source>
</evidence>
<evidence type="ECO:0000256" key="11">
    <source>
        <dbReference type="ARBA" id="ARBA00023136"/>
    </source>
</evidence>
<dbReference type="PROSITE" id="PS51051">
    <property type="entry name" value="DSL"/>
    <property type="match status" value="1"/>
</dbReference>
<evidence type="ECO:0000256" key="1">
    <source>
        <dbReference type="ARBA" id="ARBA00004251"/>
    </source>
</evidence>
<feature type="disulfide bond" evidence="14">
    <location>
        <begin position="417"/>
        <end position="426"/>
    </location>
</feature>
<dbReference type="PANTHER" id="PTHR12916:SF12">
    <property type="entry name" value="DELTA-LIKE PROTEIN"/>
    <property type="match status" value="1"/>
</dbReference>
<dbReference type="Gene3D" id="2.10.25.10">
    <property type="entry name" value="Laminin"/>
    <property type="match status" value="8"/>
</dbReference>
<dbReference type="Proteomes" id="UP000515152">
    <property type="component" value="Chromosome 9"/>
</dbReference>
<feature type="domain" description="EGF-like" evidence="19">
    <location>
        <begin position="429"/>
        <end position="465"/>
    </location>
</feature>
<feature type="domain" description="EGF-like" evidence="19">
    <location>
        <begin position="389"/>
        <end position="427"/>
    </location>
</feature>
<comment type="function">
    <text evidence="16">Putative Notch ligand involved in the mediation of Notch signaling.</text>
</comment>
<feature type="domain" description="DSL" evidence="20">
    <location>
        <begin position="238"/>
        <end position="282"/>
    </location>
</feature>
<feature type="domain" description="EGF-like" evidence="19">
    <location>
        <begin position="542"/>
        <end position="580"/>
    </location>
</feature>
<feature type="disulfide bond" evidence="14">
    <location>
        <begin position="493"/>
        <end position="502"/>
    </location>
</feature>
<evidence type="ECO:0000256" key="10">
    <source>
        <dbReference type="ARBA" id="ARBA00022989"/>
    </source>
</evidence>
<feature type="domain" description="EGF-like" evidence="19">
    <location>
        <begin position="505"/>
        <end position="540"/>
    </location>
</feature>
<feature type="disulfide bond" evidence="14">
    <location>
        <begin position="570"/>
        <end position="579"/>
    </location>
</feature>
<feature type="disulfide bond" evidence="14">
    <location>
        <begin position="455"/>
        <end position="464"/>
    </location>
</feature>
<keyword evidence="7 16" id="KW-0677">Repeat</keyword>
<evidence type="ECO:0000256" key="17">
    <source>
        <dbReference type="SAM" id="MobiDB-lite"/>
    </source>
</evidence>
<dbReference type="InterPro" id="IPR001774">
    <property type="entry name" value="DSL"/>
</dbReference>
<comment type="subcellular location">
    <subcellularLocation>
        <location evidence="1">Cell membrane</location>
        <topology evidence="1">Single-pass type I membrane protein</topology>
    </subcellularLocation>
    <subcellularLocation>
        <location evidence="16">Membrane</location>
        <topology evidence="16">Single-pass type I membrane protein</topology>
    </subcellularLocation>
</comment>
<evidence type="ECO:0000256" key="7">
    <source>
        <dbReference type="ARBA" id="ARBA00022737"/>
    </source>
</evidence>
<evidence type="ECO:0000259" key="19">
    <source>
        <dbReference type="PROSITE" id="PS50026"/>
    </source>
</evidence>
<dbReference type="FunFam" id="2.10.25.140:FF:000001">
    <property type="entry name" value="Delta-like protein"/>
    <property type="match status" value="1"/>
</dbReference>
<dbReference type="KEGG" id="char:105907788"/>
<feature type="disulfide bond" evidence="14">
    <location>
        <begin position="530"/>
        <end position="539"/>
    </location>
</feature>
<evidence type="ECO:0000256" key="13">
    <source>
        <dbReference type="ARBA" id="ARBA00023180"/>
    </source>
</evidence>
<dbReference type="PROSITE" id="PS00010">
    <property type="entry name" value="ASX_HYDROXYL"/>
    <property type="match status" value="2"/>
</dbReference>
<dbReference type="SUPFAM" id="SSF57196">
    <property type="entry name" value="EGF/Laminin"/>
    <property type="match status" value="6"/>
</dbReference>
<evidence type="ECO:0000256" key="12">
    <source>
        <dbReference type="ARBA" id="ARBA00023157"/>
    </source>
</evidence>
<dbReference type="SMART" id="SM00179">
    <property type="entry name" value="EGF_CA"/>
    <property type="match status" value="7"/>
</dbReference>
<dbReference type="GO" id="GO:0005112">
    <property type="term" value="F:Notch binding"/>
    <property type="evidence" value="ECO:0007669"/>
    <property type="project" value="TreeGrafter"/>
</dbReference>
<feature type="domain" description="EGF-like" evidence="19">
    <location>
        <begin position="283"/>
        <end position="316"/>
    </location>
</feature>
<dbReference type="SMART" id="SM00051">
    <property type="entry name" value="DSL"/>
    <property type="match status" value="1"/>
</dbReference>
<keyword evidence="4 14" id="KW-0245">EGF-like domain</keyword>
<feature type="region of interest" description="Disordered" evidence="17">
    <location>
        <begin position="729"/>
        <end position="772"/>
    </location>
</feature>
<dbReference type="SMART" id="SM00181">
    <property type="entry name" value="EGF"/>
    <property type="match status" value="9"/>
</dbReference>
<keyword evidence="5 16" id="KW-0812">Transmembrane</keyword>
<sequence length="772" mass="84347">MRTNQGNGTLHRSKTHGLSLQSLALVMGRYVEKGQLWGERRGRGLGNGLRTTTRHPERGQTRTMLFLVSLALQSQLVCAGGMFEVQIRQFQNPVGLLQNGECCDLLSNRGQRCPVSDQCDTFFRACLKEYQARVAPTGTCTFGSGSTAVLGGNTHSLRHHTHDGGEGSNGRISIPFLYAWPKSFSLVLEALDHDNETEPVKEQLIERVLLTSMLNPGEQWQPFHHYGRQLSLEFRLRFRCEANYYGSACNRFCRSRDDFFGHFDCDVTGTKVCKEGWTDPECREAVCRQGCHRDHGTCKQPGECICNYGWRGLLCDECETFPGCVHGTCTEPWKCVCDTNWGGLLCDKDLNYCGTHLPCKNEGTCANTEPNEYQCVCQEGFRGRNCDIVEHACLSSPCLNGATCVEDENPAGFSCACADGWMGPTCADAVLKCESSPCGQGATCQDTPEGFQCLCPPGWTGRTCQLDTNECELGVCMNARSCRNLIGGYLCDCVQGWSGPNCEIRNGSCLGSCLNGGRCEESQSAWHCVCPPPFSGKHCQIARRPCESAPCLQGGKCVEQESGQGFTCNCPIGYTGSHCEVQVDPCNPNPCEHGLECHRTDSSYMCYCPNGCASLNGACHGQHCQAGSVSDLSKGSFATSMVLVGVFALVLAAGCTACAMLLSRLQRRHQRKQQLQGGSVVLHEGATINNQRDFCVPIRNVERSGAPLLPASGMPQHCCAAEEIELTLPPSPAPSHSSPALKPTNLPKQDISNLEREKLNRFHYTDNIEQEA</sequence>
<evidence type="ECO:0000256" key="18">
    <source>
        <dbReference type="SAM" id="Phobius"/>
    </source>
</evidence>
<evidence type="ECO:0000256" key="14">
    <source>
        <dbReference type="PROSITE-ProRule" id="PRU00076"/>
    </source>
</evidence>
<keyword evidence="3" id="KW-1003">Cell membrane</keyword>
<dbReference type="FunFam" id="2.10.25.10:FF:000294">
    <property type="entry name" value="Delta-like protein"/>
    <property type="match status" value="1"/>
</dbReference>
<keyword evidence="21" id="KW-1185">Reference proteome</keyword>
<dbReference type="PROSITE" id="PS00022">
    <property type="entry name" value="EGF_1"/>
    <property type="match status" value="7"/>
</dbReference>
<dbReference type="Gene3D" id="2.10.25.140">
    <property type="match status" value="1"/>
</dbReference>
<keyword evidence="9" id="KW-0914">Notch signaling pathway</keyword>
<dbReference type="AlphaFoldDB" id="A0A6P8G1J1"/>
<feature type="disulfide bond" evidence="14">
    <location>
        <begin position="398"/>
        <end position="415"/>
    </location>
</feature>
<dbReference type="InterPro" id="IPR000742">
    <property type="entry name" value="EGF"/>
</dbReference>
<feature type="domain" description="EGF-like" evidence="19">
    <location>
        <begin position="467"/>
        <end position="503"/>
    </location>
</feature>
<evidence type="ECO:0000313" key="21">
    <source>
        <dbReference type="Proteomes" id="UP000515152"/>
    </source>
</evidence>
<dbReference type="GO" id="GO:0007219">
    <property type="term" value="P:Notch signaling pathway"/>
    <property type="evidence" value="ECO:0007669"/>
    <property type="project" value="UniProtKB-KW"/>
</dbReference>
<accession>A0A6P8G1J1</accession>
<dbReference type="GO" id="GO:0031017">
    <property type="term" value="P:exocrine pancreas development"/>
    <property type="evidence" value="ECO:0007669"/>
    <property type="project" value="UniProtKB-ARBA"/>
</dbReference>
<organism evidence="21 22">
    <name type="scientific">Clupea harengus</name>
    <name type="common">Atlantic herring</name>
    <dbReference type="NCBI Taxonomy" id="7950"/>
    <lineage>
        <taxon>Eukaryota</taxon>
        <taxon>Metazoa</taxon>
        <taxon>Chordata</taxon>
        <taxon>Craniata</taxon>
        <taxon>Vertebrata</taxon>
        <taxon>Euteleostomi</taxon>
        <taxon>Actinopterygii</taxon>
        <taxon>Neopterygii</taxon>
        <taxon>Teleostei</taxon>
        <taxon>Clupei</taxon>
        <taxon>Clupeiformes</taxon>
        <taxon>Clupeoidei</taxon>
        <taxon>Clupeidae</taxon>
        <taxon>Clupea</taxon>
    </lineage>
</organism>
<dbReference type="Pfam" id="PF07657">
    <property type="entry name" value="MNNL"/>
    <property type="match status" value="1"/>
</dbReference>
<dbReference type="GO" id="GO:0005886">
    <property type="term" value="C:plasma membrane"/>
    <property type="evidence" value="ECO:0007669"/>
    <property type="project" value="UniProtKB-SubCell"/>
</dbReference>
<keyword evidence="12 14" id="KW-1015">Disulfide bond</keyword>
<feature type="disulfide bond" evidence="15">
    <location>
        <begin position="240"/>
        <end position="249"/>
    </location>
</feature>
<dbReference type="Pfam" id="PF01414">
    <property type="entry name" value="DSL"/>
    <property type="match status" value="1"/>
</dbReference>
<dbReference type="FunFam" id="2.10.25.10:FF:000109">
    <property type="entry name" value="Notch homolog 4, [Drosophila]"/>
    <property type="match status" value="1"/>
</dbReference>
<evidence type="ECO:0000256" key="16">
    <source>
        <dbReference type="RuleBase" id="RU280815"/>
    </source>
</evidence>
<feature type="transmembrane region" description="Helical" evidence="18">
    <location>
        <begin position="637"/>
        <end position="662"/>
    </location>
</feature>
<keyword evidence="10 16" id="KW-1133">Transmembrane helix</keyword>
<proteinExistence type="predicted"/>
<dbReference type="PROSITE" id="PS01186">
    <property type="entry name" value="EGF_2"/>
    <property type="match status" value="6"/>
</dbReference>
<keyword evidence="2 16" id="KW-0217">Developmental protein</keyword>
<dbReference type="Gene3D" id="2.60.40.3510">
    <property type="match status" value="1"/>
</dbReference>
<dbReference type="FunFam" id="2.10.25.10:FF:000018">
    <property type="entry name" value="Delta-like 1"/>
    <property type="match status" value="1"/>
</dbReference>
<reference evidence="22" key="1">
    <citation type="submission" date="2025-08" db="UniProtKB">
        <authorList>
            <consortium name="RefSeq"/>
        </authorList>
    </citation>
    <scope>IDENTIFICATION</scope>
</reference>
<feature type="compositionally biased region" description="Basic and acidic residues" evidence="17">
    <location>
        <begin position="753"/>
        <end position="766"/>
    </location>
</feature>
<feature type="disulfide bond" evidence="14">
    <location>
        <begin position="306"/>
        <end position="315"/>
    </location>
</feature>
<keyword evidence="11 16" id="KW-0472">Membrane</keyword>
<dbReference type="PROSITE" id="PS01187">
    <property type="entry name" value="EGF_CA"/>
    <property type="match status" value="1"/>
</dbReference>
<evidence type="ECO:0000256" key="15">
    <source>
        <dbReference type="PROSITE-ProRule" id="PRU00377"/>
    </source>
</evidence>